<name>A0A7V0T5C7_UNCW3</name>
<dbReference type="Gene3D" id="3.90.1140.10">
    <property type="entry name" value="Cyclic phosphodiesterase"/>
    <property type="match status" value="1"/>
</dbReference>
<dbReference type="PANTHER" id="PTHR35561:SF1">
    <property type="entry name" value="RNA 2',3'-CYCLIC PHOSPHODIESTERASE"/>
    <property type="match status" value="1"/>
</dbReference>
<dbReference type="InterPro" id="IPR009097">
    <property type="entry name" value="Cyclic_Pdiesterase"/>
</dbReference>
<evidence type="ECO:0000313" key="4">
    <source>
        <dbReference type="EMBL" id="HDQ99236.1"/>
    </source>
</evidence>
<organism evidence="4">
    <name type="scientific">candidate division WOR-3 bacterium</name>
    <dbReference type="NCBI Taxonomy" id="2052148"/>
    <lineage>
        <taxon>Bacteria</taxon>
        <taxon>Bacteria division WOR-3</taxon>
    </lineage>
</organism>
<dbReference type="AlphaFoldDB" id="A0A7V0T5C7"/>
<dbReference type="InterPro" id="IPR004175">
    <property type="entry name" value="RNA_CPDase"/>
</dbReference>
<accession>A0A7V0T5C7</accession>
<dbReference type="SUPFAM" id="SSF55144">
    <property type="entry name" value="LigT-like"/>
    <property type="match status" value="1"/>
</dbReference>
<comment type="caution">
    <text evidence="4">The sequence shown here is derived from an EMBL/GenBank/DDBJ whole genome shotgun (WGS) entry which is preliminary data.</text>
</comment>
<gene>
    <name evidence="4" type="ORF">ENN51_02975</name>
</gene>
<dbReference type="Pfam" id="PF02834">
    <property type="entry name" value="LigT_PEase"/>
    <property type="match status" value="1"/>
</dbReference>
<dbReference type="InterPro" id="IPR014051">
    <property type="entry name" value="Phosphoesterase_HXTX"/>
</dbReference>
<evidence type="ECO:0000256" key="1">
    <source>
        <dbReference type="ARBA" id="ARBA00022801"/>
    </source>
</evidence>
<evidence type="ECO:0000256" key="2">
    <source>
        <dbReference type="SAM" id="MobiDB-lite"/>
    </source>
</evidence>
<reference evidence="4" key="1">
    <citation type="journal article" date="2020" name="mSystems">
        <title>Genome- and Community-Level Interaction Insights into Carbon Utilization and Element Cycling Functions of Hydrothermarchaeota in Hydrothermal Sediment.</title>
        <authorList>
            <person name="Zhou Z."/>
            <person name="Liu Y."/>
            <person name="Xu W."/>
            <person name="Pan J."/>
            <person name="Luo Z.H."/>
            <person name="Li M."/>
        </authorList>
    </citation>
    <scope>NUCLEOTIDE SEQUENCE [LARGE SCALE GENOMIC DNA]</scope>
    <source>
        <strain evidence="4">SpSt-1182</strain>
    </source>
</reference>
<feature type="region of interest" description="Disordered" evidence="2">
    <location>
        <begin position="1"/>
        <end position="32"/>
    </location>
</feature>
<dbReference type="GO" id="GO:0008664">
    <property type="term" value="F:RNA 2',3'-cyclic 3'-phosphodiesterase activity"/>
    <property type="evidence" value="ECO:0007669"/>
    <property type="project" value="InterPro"/>
</dbReference>
<dbReference type="PANTHER" id="PTHR35561">
    <property type="entry name" value="RNA 2',3'-CYCLIC PHOSPHODIESTERASE"/>
    <property type="match status" value="1"/>
</dbReference>
<dbReference type="EMBL" id="DSBX01000116">
    <property type="protein sequence ID" value="HDQ99236.1"/>
    <property type="molecule type" value="Genomic_DNA"/>
</dbReference>
<dbReference type="GO" id="GO:0004113">
    <property type="term" value="F:2',3'-cyclic-nucleotide 3'-phosphodiesterase activity"/>
    <property type="evidence" value="ECO:0007669"/>
    <property type="project" value="InterPro"/>
</dbReference>
<evidence type="ECO:0000259" key="3">
    <source>
        <dbReference type="Pfam" id="PF02834"/>
    </source>
</evidence>
<proteinExistence type="predicted"/>
<dbReference type="Proteomes" id="UP000885672">
    <property type="component" value="Unassembled WGS sequence"/>
</dbReference>
<sequence length="126" mass="13213">MCRSRGLPSPAGRPRGLSCSAPGAGALGRDGGGREELVEVQRSIGAALKSVGVHVEERPYTPHLTLGRLRMPADLSALVGCEQAGAQVAPFAGRFFPVTRVVLIKSELHPEGPRYTELASYPLGPA</sequence>
<protein>
    <recommendedName>
        <fullName evidence="3">Phosphoesterase HXTX domain-containing protein</fullName>
    </recommendedName>
</protein>
<feature type="domain" description="Phosphoesterase HXTX" evidence="3">
    <location>
        <begin position="34"/>
        <end position="115"/>
    </location>
</feature>
<keyword evidence="1" id="KW-0378">Hydrolase</keyword>